<evidence type="ECO:0000256" key="1">
    <source>
        <dbReference type="ARBA" id="ARBA00000085"/>
    </source>
</evidence>
<dbReference type="PANTHER" id="PTHR43711:SF1">
    <property type="entry name" value="HISTIDINE KINASE 1"/>
    <property type="match status" value="1"/>
</dbReference>
<proteinExistence type="predicted"/>
<accession>A0ABP5EJQ2</accession>
<keyword evidence="5" id="KW-0902">Two-component regulatory system</keyword>
<dbReference type="RefSeq" id="WP_344306059.1">
    <property type="nucleotide sequence ID" value="NZ_BAAANO010000002.1"/>
</dbReference>
<dbReference type="PANTHER" id="PTHR43711">
    <property type="entry name" value="TWO-COMPONENT HISTIDINE KINASE"/>
    <property type="match status" value="1"/>
</dbReference>
<dbReference type="Pfam" id="PF02518">
    <property type="entry name" value="HATPase_c"/>
    <property type="match status" value="1"/>
</dbReference>
<keyword evidence="9" id="KW-1185">Reference proteome</keyword>
<keyword evidence="4" id="KW-0418">Kinase</keyword>
<evidence type="ECO:0000313" key="8">
    <source>
        <dbReference type="EMBL" id="GAA1998150.1"/>
    </source>
</evidence>
<dbReference type="InterPro" id="IPR036890">
    <property type="entry name" value="HATPase_C_sf"/>
</dbReference>
<organism evidence="8 9">
    <name type="scientific">Brevibacterium samyangense</name>
    <dbReference type="NCBI Taxonomy" id="366888"/>
    <lineage>
        <taxon>Bacteria</taxon>
        <taxon>Bacillati</taxon>
        <taxon>Actinomycetota</taxon>
        <taxon>Actinomycetes</taxon>
        <taxon>Micrococcales</taxon>
        <taxon>Brevibacteriaceae</taxon>
        <taxon>Brevibacterium</taxon>
    </lineage>
</organism>
<reference evidence="9" key="1">
    <citation type="journal article" date="2019" name="Int. J. Syst. Evol. Microbiol.">
        <title>The Global Catalogue of Microorganisms (GCM) 10K type strain sequencing project: providing services to taxonomists for standard genome sequencing and annotation.</title>
        <authorList>
            <consortium name="The Broad Institute Genomics Platform"/>
            <consortium name="The Broad Institute Genome Sequencing Center for Infectious Disease"/>
            <person name="Wu L."/>
            <person name="Ma J."/>
        </authorList>
    </citation>
    <scope>NUCLEOTIDE SEQUENCE [LARGE SCALE GENOMIC DNA]</scope>
    <source>
        <strain evidence="9">JCM 14546</strain>
    </source>
</reference>
<dbReference type="InterPro" id="IPR003594">
    <property type="entry name" value="HATPase_dom"/>
</dbReference>
<evidence type="ECO:0000256" key="2">
    <source>
        <dbReference type="ARBA" id="ARBA00012438"/>
    </source>
</evidence>
<dbReference type="Proteomes" id="UP001500755">
    <property type="component" value="Unassembled WGS sequence"/>
</dbReference>
<dbReference type="InterPro" id="IPR004358">
    <property type="entry name" value="Sig_transdc_His_kin-like_C"/>
</dbReference>
<dbReference type="EC" id="2.7.13.3" evidence="2"/>
<evidence type="ECO:0000313" key="9">
    <source>
        <dbReference type="Proteomes" id="UP001500755"/>
    </source>
</evidence>
<dbReference type="SUPFAM" id="SSF55874">
    <property type="entry name" value="ATPase domain of HSP90 chaperone/DNA topoisomerase II/histidine kinase"/>
    <property type="match status" value="1"/>
</dbReference>
<feature type="region of interest" description="Disordered" evidence="6">
    <location>
        <begin position="130"/>
        <end position="152"/>
    </location>
</feature>
<sequence length="185" mass="19704">MDATAAAQGHIWTVDVPEEPLTVHGDRRQLAQLVTNLLSNARKHTPTGTRVAVRLEEDSNGVAPGLQDKAGDEPAQIVRLTVEDDGPGISPELLPNLFERFVRRDTARTTTEESTGLGLSIVRSVARAHGGTARWSPNPGAPDSQSSCQPHDTARLVPYPVGGVDLFECGGEFVFSGEGLSLGCR</sequence>
<keyword evidence="3" id="KW-0808">Transferase</keyword>
<comment type="caution">
    <text evidence="8">The sequence shown here is derived from an EMBL/GenBank/DDBJ whole genome shotgun (WGS) entry which is preliminary data.</text>
</comment>
<feature type="domain" description="Histidine kinase" evidence="7">
    <location>
        <begin position="1"/>
        <end position="140"/>
    </location>
</feature>
<evidence type="ECO:0000256" key="6">
    <source>
        <dbReference type="SAM" id="MobiDB-lite"/>
    </source>
</evidence>
<name>A0ABP5EJQ2_9MICO</name>
<dbReference type="Gene3D" id="3.30.565.10">
    <property type="entry name" value="Histidine kinase-like ATPase, C-terminal domain"/>
    <property type="match status" value="1"/>
</dbReference>
<gene>
    <name evidence="8" type="ORF">GCM10009755_01700</name>
</gene>
<evidence type="ECO:0000256" key="3">
    <source>
        <dbReference type="ARBA" id="ARBA00022679"/>
    </source>
</evidence>
<dbReference type="SMART" id="SM00387">
    <property type="entry name" value="HATPase_c"/>
    <property type="match status" value="1"/>
</dbReference>
<evidence type="ECO:0000259" key="7">
    <source>
        <dbReference type="PROSITE" id="PS50109"/>
    </source>
</evidence>
<protein>
    <recommendedName>
        <fullName evidence="2">histidine kinase</fullName>
        <ecNumber evidence="2">2.7.13.3</ecNumber>
    </recommendedName>
</protein>
<dbReference type="PROSITE" id="PS50109">
    <property type="entry name" value="HIS_KIN"/>
    <property type="match status" value="1"/>
</dbReference>
<dbReference type="InterPro" id="IPR050736">
    <property type="entry name" value="Sensor_HK_Regulatory"/>
</dbReference>
<evidence type="ECO:0000256" key="4">
    <source>
        <dbReference type="ARBA" id="ARBA00022777"/>
    </source>
</evidence>
<dbReference type="CDD" id="cd00075">
    <property type="entry name" value="HATPase"/>
    <property type="match status" value="1"/>
</dbReference>
<dbReference type="EMBL" id="BAAANO010000002">
    <property type="protein sequence ID" value="GAA1998150.1"/>
    <property type="molecule type" value="Genomic_DNA"/>
</dbReference>
<dbReference type="PRINTS" id="PR00344">
    <property type="entry name" value="BCTRLSENSOR"/>
</dbReference>
<dbReference type="InterPro" id="IPR005467">
    <property type="entry name" value="His_kinase_dom"/>
</dbReference>
<evidence type="ECO:0000256" key="5">
    <source>
        <dbReference type="ARBA" id="ARBA00023012"/>
    </source>
</evidence>
<comment type="catalytic activity">
    <reaction evidence="1">
        <text>ATP + protein L-histidine = ADP + protein N-phospho-L-histidine.</text>
        <dbReference type="EC" id="2.7.13.3"/>
    </reaction>
</comment>